<organism evidence="1 2">
    <name type="scientific">Rhabditophanes sp. KR3021</name>
    <dbReference type="NCBI Taxonomy" id="114890"/>
    <lineage>
        <taxon>Eukaryota</taxon>
        <taxon>Metazoa</taxon>
        <taxon>Ecdysozoa</taxon>
        <taxon>Nematoda</taxon>
        <taxon>Chromadorea</taxon>
        <taxon>Rhabditida</taxon>
        <taxon>Tylenchina</taxon>
        <taxon>Panagrolaimomorpha</taxon>
        <taxon>Strongyloidoidea</taxon>
        <taxon>Alloionematidae</taxon>
        <taxon>Rhabditophanes</taxon>
    </lineage>
</organism>
<accession>A0AC35TQ37</accession>
<proteinExistence type="predicted"/>
<evidence type="ECO:0000313" key="2">
    <source>
        <dbReference type="WBParaSite" id="RSKR_0000303200.1"/>
    </source>
</evidence>
<evidence type="ECO:0000313" key="1">
    <source>
        <dbReference type="Proteomes" id="UP000095286"/>
    </source>
</evidence>
<reference evidence="2" key="1">
    <citation type="submission" date="2016-11" db="UniProtKB">
        <authorList>
            <consortium name="WormBaseParasite"/>
        </authorList>
    </citation>
    <scope>IDENTIFICATION</scope>
    <source>
        <strain evidence="2">KR3021</strain>
    </source>
</reference>
<dbReference type="WBParaSite" id="RSKR_0000303200.1">
    <property type="protein sequence ID" value="RSKR_0000303200.1"/>
    <property type="gene ID" value="RSKR_0000303200"/>
</dbReference>
<sequence length="71" mass="8185">MALKKSGTNQSEVTTNLESKLSTFHTQVVKPIWENVNKRNLSEQEKEKTMALIKQLLMDNLEHELTKCNVN</sequence>
<name>A0AC35TQ37_9BILA</name>
<dbReference type="Proteomes" id="UP000095286">
    <property type="component" value="Unplaced"/>
</dbReference>
<protein>
    <submittedName>
        <fullName evidence="2">PWI domain-containing protein</fullName>
    </submittedName>
</protein>